<keyword evidence="3" id="KW-1185">Reference proteome</keyword>
<name>A0A3S5C5F7_9PLAT</name>
<protein>
    <submittedName>
        <fullName evidence="2">Uncharacterized protein</fullName>
    </submittedName>
</protein>
<gene>
    <name evidence="2" type="ORF">PXEA_LOCUS30042</name>
</gene>
<accession>A0A3S5C5F7</accession>
<dbReference type="AlphaFoldDB" id="A0A3S5C5F7"/>
<dbReference type="Proteomes" id="UP000784294">
    <property type="component" value="Unassembled WGS sequence"/>
</dbReference>
<evidence type="ECO:0000313" key="3">
    <source>
        <dbReference type="Proteomes" id="UP000784294"/>
    </source>
</evidence>
<proteinExistence type="predicted"/>
<sequence>MSRLTDDADYDVGESSGNLPCPQSEFGNGHAYKGLLTRCVPLSLPTNMTKL</sequence>
<evidence type="ECO:0000256" key="1">
    <source>
        <dbReference type="SAM" id="MobiDB-lite"/>
    </source>
</evidence>
<feature type="region of interest" description="Disordered" evidence="1">
    <location>
        <begin position="1"/>
        <end position="23"/>
    </location>
</feature>
<organism evidence="2 3">
    <name type="scientific">Protopolystoma xenopodis</name>
    <dbReference type="NCBI Taxonomy" id="117903"/>
    <lineage>
        <taxon>Eukaryota</taxon>
        <taxon>Metazoa</taxon>
        <taxon>Spiralia</taxon>
        <taxon>Lophotrochozoa</taxon>
        <taxon>Platyhelminthes</taxon>
        <taxon>Monogenea</taxon>
        <taxon>Polyopisthocotylea</taxon>
        <taxon>Polystomatidea</taxon>
        <taxon>Polystomatidae</taxon>
        <taxon>Protopolystoma</taxon>
    </lineage>
</organism>
<reference evidence="2" key="1">
    <citation type="submission" date="2018-11" db="EMBL/GenBank/DDBJ databases">
        <authorList>
            <consortium name="Pathogen Informatics"/>
        </authorList>
    </citation>
    <scope>NUCLEOTIDE SEQUENCE</scope>
</reference>
<comment type="caution">
    <text evidence="2">The sequence shown here is derived from an EMBL/GenBank/DDBJ whole genome shotgun (WGS) entry which is preliminary data.</text>
</comment>
<dbReference type="EMBL" id="CAAALY010252697">
    <property type="protein sequence ID" value="VEL36602.1"/>
    <property type="molecule type" value="Genomic_DNA"/>
</dbReference>
<evidence type="ECO:0000313" key="2">
    <source>
        <dbReference type="EMBL" id="VEL36602.1"/>
    </source>
</evidence>